<evidence type="ECO:0000313" key="2">
    <source>
        <dbReference type="EMBL" id="SEN97114.1"/>
    </source>
</evidence>
<gene>
    <name evidence="2" type="ORF">SAMN04487942_1378</name>
</gene>
<organism evidence="2 3">
    <name type="scientific">Flavobacterium sinopsychrotolerans</name>
    <dbReference type="NCBI Taxonomy" id="604089"/>
    <lineage>
        <taxon>Bacteria</taxon>
        <taxon>Pseudomonadati</taxon>
        <taxon>Bacteroidota</taxon>
        <taxon>Flavobacteriia</taxon>
        <taxon>Flavobacteriales</taxon>
        <taxon>Flavobacteriaceae</taxon>
        <taxon>Flavobacterium</taxon>
    </lineage>
</organism>
<feature type="domain" description="Amine oxidase" evidence="1">
    <location>
        <begin position="24"/>
        <end position="422"/>
    </location>
</feature>
<keyword evidence="3" id="KW-1185">Reference proteome</keyword>
<evidence type="ECO:0000313" key="3">
    <source>
        <dbReference type="Proteomes" id="UP000198657"/>
    </source>
</evidence>
<dbReference type="Proteomes" id="UP000198657">
    <property type="component" value="Unassembled WGS sequence"/>
</dbReference>
<proteinExistence type="predicted"/>
<dbReference type="PANTHER" id="PTHR42841">
    <property type="entry name" value="AMINE OXIDASE"/>
    <property type="match status" value="1"/>
</dbReference>
<accession>A0A1H8KW46</accession>
<sequence>MAYFCAKHYHNTMKQDVIIVGAGLAGLSAAVHLHRQGRKVLLLEASDRAGGRIKTDSHEGFLLDRGFQVLLTAYPETQTLLNYTDLKLKKMLPGATVLYDGGSFEIADPFRRPSAAFATLFAPVGTLKDKINTLWLKNKLQKLTIDEIFEQPEQTTLKQLADYGFSPKMIERFYAPFLSGIFLENELKTSRRMFDFVMKMFSDGDVAVPEFGMEEIPKQLVAMLPEGSIQCHTKVTTIEGNTVITEDGTVMAANQILLATTANNLTQKYFLKQKMTSHQVTNIYFEANEAPTEKAVVILNASTKKKWVNNLTVMSNVSKAYAPKGKVLISVSYNGIPTVDDATLAENMKQELKQWYGEKVNSWKMLKAYRIEYALPTQESVRNTIDASEIKISDTLFICGDNLLNGSINAALKTGRLAAEAMKI</sequence>
<evidence type="ECO:0000259" key="1">
    <source>
        <dbReference type="Pfam" id="PF01593"/>
    </source>
</evidence>
<dbReference type="InterPro" id="IPR002937">
    <property type="entry name" value="Amino_oxidase"/>
</dbReference>
<dbReference type="AlphaFoldDB" id="A0A1H8KW46"/>
<dbReference type="STRING" id="604089.SAMN04487942_1378"/>
<name>A0A1H8KW46_9FLAO</name>
<dbReference type="RefSeq" id="WP_262987360.1">
    <property type="nucleotide sequence ID" value="NZ_CBCSFM010000003.1"/>
</dbReference>
<dbReference type="InterPro" id="IPR036188">
    <property type="entry name" value="FAD/NAD-bd_sf"/>
</dbReference>
<dbReference type="Gene3D" id="3.50.50.60">
    <property type="entry name" value="FAD/NAD(P)-binding domain"/>
    <property type="match status" value="1"/>
</dbReference>
<protein>
    <submittedName>
        <fullName evidence="2">Phytoene dehydrogenase-related protein</fullName>
    </submittedName>
</protein>
<dbReference type="SUPFAM" id="SSF51905">
    <property type="entry name" value="FAD/NAD(P)-binding domain"/>
    <property type="match status" value="1"/>
</dbReference>
<dbReference type="GO" id="GO:0016491">
    <property type="term" value="F:oxidoreductase activity"/>
    <property type="evidence" value="ECO:0007669"/>
    <property type="project" value="InterPro"/>
</dbReference>
<dbReference type="EMBL" id="FODN01000002">
    <property type="protein sequence ID" value="SEN97114.1"/>
    <property type="molecule type" value="Genomic_DNA"/>
</dbReference>
<reference evidence="3" key="1">
    <citation type="submission" date="2016-10" db="EMBL/GenBank/DDBJ databases">
        <authorList>
            <person name="Varghese N."/>
            <person name="Submissions S."/>
        </authorList>
    </citation>
    <scope>NUCLEOTIDE SEQUENCE [LARGE SCALE GENOMIC DNA]</scope>
    <source>
        <strain evidence="3">CGMCC 1.8704</strain>
    </source>
</reference>
<dbReference type="Gene3D" id="1.10.3110.10">
    <property type="entry name" value="protoporphyrinogen ix oxidase, domain 3"/>
    <property type="match status" value="1"/>
</dbReference>
<dbReference type="Pfam" id="PF01593">
    <property type="entry name" value="Amino_oxidase"/>
    <property type="match status" value="1"/>
</dbReference>
<dbReference type="Gene3D" id="3.90.660.20">
    <property type="entry name" value="Protoporphyrinogen oxidase, mitochondrial, domain 2"/>
    <property type="match status" value="2"/>
</dbReference>